<feature type="domain" description="NADAR" evidence="3">
    <location>
        <begin position="42"/>
        <end position="188"/>
    </location>
</feature>
<evidence type="ECO:0000256" key="1">
    <source>
        <dbReference type="ARBA" id="ARBA00000022"/>
    </source>
</evidence>
<dbReference type="EMBL" id="CP016076">
    <property type="protein sequence ID" value="APU17065.1"/>
    <property type="molecule type" value="Genomic_DNA"/>
</dbReference>
<dbReference type="CDD" id="cd15457">
    <property type="entry name" value="NADAR"/>
    <property type="match status" value="1"/>
</dbReference>
<dbReference type="InterPro" id="IPR037238">
    <property type="entry name" value="YbiA-like_sf"/>
</dbReference>
<dbReference type="Gene3D" id="1.10.357.40">
    <property type="entry name" value="YbiA-like"/>
    <property type="match status" value="1"/>
</dbReference>
<dbReference type="Proteomes" id="UP000185511">
    <property type="component" value="Chromosome"/>
</dbReference>
<dbReference type="NCBIfam" id="TIGR02464">
    <property type="entry name" value="ribofla_fusion"/>
    <property type="match status" value="1"/>
</dbReference>
<dbReference type="InterPro" id="IPR012816">
    <property type="entry name" value="NADAR"/>
</dbReference>
<evidence type="ECO:0000256" key="2">
    <source>
        <dbReference type="ARBA" id="ARBA00000751"/>
    </source>
</evidence>
<dbReference type="Pfam" id="PF08719">
    <property type="entry name" value="NADAR"/>
    <property type="match status" value="1"/>
</dbReference>
<reference evidence="5" key="1">
    <citation type="submission" date="2016-06" db="EMBL/GenBank/DDBJ databases">
        <title>Complete genome sequence of Actinoalloteichus fjordicus DSM 46855 (=ADI127-17), type strain of the new species Actinoalloteichus fjordicus.</title>
        <authorList>
            <person name="Ruckert C."/>
            <person name="Nouioui I."/>
            <person name="Willmese J."/>
            <person name="van Wezel G."/>
            <person name="Klenk H.-P."/>
            <person name="Kalinowski J."/>
            <person name="Zotchev S.B."/>
        </authorList>
    </citation>
    <scope>NUCLEOTIDE SEQUENCE [LARGE SCALE GENOMIC DNA]</scope>
    <source>
        <strain evidence="5">ADI127-7</strain>
    </source>
</reference>
<dbReference type="AlphaFoldDB" id="A0AAC9LIP8"/>
<evidence type="ECO:0000259" key="3">
    <source>
        <dbReference type="Pfam" id="PF08719"/>
    </source>
</evidence>
<comment type="catalytic activity">
    <reaction evidence="2">
        <text>2,5-diamino-6-hydroxy-4-(5-phosphoribosylamino)-pyrimidine + H2O = 2,5,6-triamino-4-hydroxypyrimidine + D-ribose 5-phosphate</text>
        <dbReference type="Rhea" id="RHEA:23436"/>
        <dbReference type="ChEBI" id="CHEBI:15377"/>
        <dbReference type="ChEBI" id="CHEBI:58614"/>
        <dbReference type="ChEBI" id="CHEBI:78346"/>
        <dbReference type="ChEBI" id="CHEBI:137796"/>
    </reaction>
</comment>
<accession>A0AAC9LIP8</accession>
<organism evidence="4 5">
    <name type="scientific">Actinoalloteichus fjordicus</name>
    <dbReference type="NCBI Taxonomy" id="1612552"/>
    <lineage>
        <taxon>Bacteria</taxon>
        <taxon>Bacillati</taxon>
        <taxon>Actinomycetota</taxon>
        <taxon>Actinomycetes</taxon>
        <taxon>Pseudonocardiales</taxon>
        <taxon>Pseudonocardiaceae</taxon>
        <taxon>Actinoalloteichus</taxon>
    </lineage>
</organism>
<evidence type="ECO:0000313" key="4">
    <source>
        <dbReference type="EMBL" id="APU17065.1"/>
    </source>
</evidence>
<evidence type="ECO:0000313" key="5">
    <source>
        <dbReference type="Proteomes" id="UP000185511"/>
    </source>
</evidence>
<sequence length="193" mass="21824">MTEARPARVDPRIAELRRRESADENLRFVFFWNGLRRADGDVRAECLSQWWFGDFAADGRRYPTAEHYMMERKARLFGDDVVAEQIMAAGHPGEAKRLGRQVRAFDAEQWDAHREQIVVAGNLAKFTAQQQAAVFLRSTGSRILVEASPLDAVWGIGLAAQDDAATRPSRWPGLNLLGFALMEVRARLVADRR</sequence>
<name>A0AAC9LIP8_9PSEU</name>
<dbReference type="RefSeq" id="WP_075742491.1">
    <property type="nucleotide sequence ID" value="NZ_CP016076.1"/>
</dbReference>
<proteinExistence type="predicted"/>
<gene>
    <name evidence="4" type="ORF">UA74_25275</name>
</gene>
<dbReference type="KEGG" id="acad:UA74_25275"/>
<keyword evidence="5" id="KW-1185">Reference proteome</keyword>
<comment type="catalytic activity">
    <reaction evidence="1">
        <text>5-amino-6-(5-phospho-D-ribosylamino)uracil + H2O = 5,6-diaminouracil + D-ribose 5-phosphate</text>
        <dbReference type="Rhea" id="RHEA:55020"/>
        <dbReference type="ChEBI" id="CHEBI:15377"/>
        <dbReference type="ChEBI" id="CHEBI:46252"/>
        <dbReference type="ChEBI" id="CHEBI:58453"/>
        <dbReference type="ChEBI" id="CHEBI:78346"/>
    </reaction>
</comment>
<dbReference type="SUPFAM" id="SSF143990">
    <property type="entry name" value="YbiA-like"/>
    <property type="match status" value="1"/>
</dbReference>
<protein>
    <submittedName>
        <fullName evidence="4">RibA/ribD-fused protein</fullName>
    </submittedName>
</protein>